<proteinExistence type="predicted"/>
<dbReference type="AlphaFoldDB" id="A0A9W7XME3"/>
<dbReference type="PANTHER" id="PTHR43016">
    <property type="entry name" value="PRESEQUENCE PROTEASE"/>
    <property type="match status" value="1"/>
</dbReference>
<evidence type="ECO:0000256" key="1">
    <source>
        <dbReference type="SAM" id="MobiDB-lite"/>
    </source>
</evidence>
<reference evidence="4" key="1">
    <citation type="submission" date="2022-07" db="EMBL/GenBank/DDBJ databases">
        <title>Phylogenomic reconstructions and comparative analyses of Kickxellomycotina fungi.</title>
        <authorList>
            <person name="Reynolds N.K."/>
            <person name="Stajich J.E."/>
            <person name="Barry K."/>
            <person name="Grigoriev I.V."/>
            <person name="Crous P."/>
            <person name="Smith M.E."/>
        </authorList>
    </citation>
    <scope>NUCLEOTIDE SEQUENCE</scope>
    <source>
        <strain evidence="4">NBRC 105413</strain>
    </source>
</reference>
<organism evidence="4 5">
    <name type="scientific">Coemansia asiatica</name>
    <dbReference type="NCBI Taxonomy" id="1052880"/>
    <lineage>
        <taxon>Eukaryota</taxon>
        <taxon>Fungi</taxon>
        <taxon>Fungi incertae sedis</taxon>
        <taxon>Zoopagomycota</taxon>
        <taxon>Kickxellomycotina</taxon>
        <taxon>Kickxellomycetes</taxon>
        <taxon>Kickxellales</taxon>
        <taxon>Kickxellaceae</taxon>
        <taxon>Coemansia</taxon>
    </lineage>
</organism>
<feature type="domain" description="Peptidase M16 C-terminal" evidence="3">
    <location>
        <begin position="207"/>
        <end position="330"/>
    </location>
</feature>
<gene>
    <name evidence="4" type="ORF">LPJ64_000803</name>
</gene>
<feature type="region of interest" description="Disordered" evidence="1">
    <location>
        <begin position="362"/>
        <end position="420"/>
    </location>
</feature>
<evidence type="ECO:0000259" key="2">
    <source>
        <dbReference type="Pfam" id="PF00675"/>
    </source>
</evidence>
<dbReference type="Pfam" id="PF05193">
    <property type="entry name" value="Peptidase_M16_C"/>
    <property type="match status" value="1"/>
</dbReference>
<protein>
    <submittedName>
        <fullName evidence="4">Uncharacterized protein</fullName>
    </submittedName>
</protein>
<name>A0A9W7XME3_9FUNG</name>
<dbReference type="PANTHER" id="PTHR43016:SF6">
    <property type="entry name" value="PEPTIDASE M16 N-TERMINAL DOMAIN-CONTAINING PROTEIN"/>
    <property type="match status" value="1"/>
</dbReference>
<dbReference type="InterPro" id="IPR011765">
    <property type="entry name" value="Pept_M16_N"/>
</dbReference>
<feature type="domain" description="Peptidase M16 N-terminal" evidence="2">
    <location>
        <begin position="65"/>
        <end position="167"/>
    </location>
</feature>
<dbReference type="Pfam" id="PF00675">
    <property type="entry name" value="Peptidase_M16"/>
    <property type="match status" value="1"/>
</dbReference>
<dbReference type="InterPro" id="IPR007863">
    <property type="entry name" value="Peptidase_M16_C"/>
</dbReference>
<feature type="compositionally biased region" description="Acidic residues" evidence="1">
    <location>
        <begin position="382"/>
        <end position="394"/>
    </location>
</feature>
<feature type="compositionally biased region" description="Polar residues" evidence="1">
    <location>
        <begin position="256"/>
        <end position="268"/>
    </location>
</feature>
<dbReference type="EMBL" id="JANBOH010000018">
    <property type="protein sequence ID" value="KAJ1647838.1"/>
    <property type="molecule type" value="Genomic_DNA"/>
</dbReference>
<dbReference type="SUPFAM" id="SSF63411">
    <property type="entry name" value="LuxS/MPP-like metallohydrolase"/>
    <property type="match status" value="3"/>
</dbReference>
<feature type="compositionally biased region" description="Low complexity" evidence="1">
    <location>
        <begin position="368"/>
        <end position="381"/>
    </location>
</feature>
<keyword evidence="5" id="KW-1185">Reference proteome</keyword>
<evidence type="ECO:0000313" key="5">
    <source>
        <dbReference type="Proteomes" id="UP001145021"/>
    </source>
</evidence>
<comment type="caution">
    <text evidence="4">The sequence shown here is derived from an EMBL/GenBank/DDBJ whole genome shotgun (WGS) entry which is preliminary data.</text>
</comment>
<dbReference type="Proteomes" id="UP001145021">
    <property type="component" value="Unassembled WGS sequence"/>
</dbReference>
<dbReference type="FunFam" id="3.30.830.10:FF:000015">
    <property type="entry name" value="Putative zinc metalloprotease"/>
    <property type="match status" value="1"/>
</dbReference>
<feature type="compositionally biased region" description="Acidic residues" evidence="1">
    <location>
        <begin position="402"/>
        <end position="417"/>
    </location>
</feature>
<feature type="region of interest" description="Disordered" evidence="1">
    <location>
        <begin position="256"/>
        <end position="277"/>
    </location>
</feature>
<dbReference type="InterPro" id="IPR011249">
    <property type="entry name" value="Metalloenz_LuxS/M16"/>
</dbReference>
<dbReference type="GO" id="GO:0046872">
    <property type="term" value="F:metal ion binding"/>
    <property type="evidence" value="ECO:0007669"/>
    <property type="project" value="InterPro"/>
</dbReference>
<evidence type="ECO:0000259" key="3">
    <source>
        <dbReference type="Pfam" id="PF05193"/>
    </source>
</evidence>
<accession>A0A9W7XME3</accession>
<sequence length="1153" mass="130131">MALSKIVAPLFAKEGADFIYQKGAASPEDGYKTSVYRHRDSQMRVVLCRIPRPKCTLHIYVPTITNNNKGLPHTLEHLIFCGSERYPNRGYLDAMAVCNFSEGTNAWTSTDHTCYTLEASSEQAVANMLPVYLDHVLSPLLRDHQFVTEVYHFDENGKEQGVVFSEMSSRENTEYDLADNNMRNLMFPAKSPYTFETGGLTPDIATLTNQEIIDYHRKYYDANNITVVMTGAFSDDFEETVLQKLPAQILQSNGSNSRAQIDCSSPSEDSPRFKTARFPSSDADIGSVWFGWRGPMPEDIETTVALKILLDYLAENSSSPLNQRFVERSNPLASEIEFEVESGIPSAIGIRFFGVPYPDAQDSKDTDACSSSSSSNNNNNSDDNDNVDSDCEVSDCEKDSEMYSEEEEGDDDDDDNDDLPHLFEEHYFENLLIDEIRRLYNTGFDGVSDALLKATKRKRQTMAVDMENEPEDTIQRSLCADIVATHFSPAYKGTFNIGTCSRIFDTLDTLARKPVDYWLSLLKTWLLDQKPYHVIMIPDEKMGDKLEARRREIEMANAARIPDKEAHAKAIARAIDANKVDLSDQVKSTIAIPDPSLIVSLPHTQTLITPERPIGPASVVQSIECDSEFPCLRLYMPMDKLPDSLRAYLVLFQELIFSSDLVLPAGLVYSTDEQPLAESKRIDYVTVDSFLAEITTSYSASVGEWNELFSCSKLDEVFLMAMRMYDNNYSLCARWFTQIMMFSQFSSERILSIAQNLLSSISSTKREETSVSNALSLHYNTAQRPDGPRWAQNHISIFEQEALLKAVVRQVKSGSADSVIKSLDQIRDALIHAKKGFLAIGTPIGKRAQTYVEEFSRQWSNCYEKYMESRHPKANGKSLGGDLYESELLSAENCTPSAFGKNGVFPIEFGKRFPDHEQAVRVHFPLSSLQASRVQIRMKNNTYRKPTGNEGFDEELQRLPALEYYALYILTELLSRTDGPLYNAIRGKGYSYGAVIYPNLWTNQLIFECYRASDAPRAILAMRKLLVDIGKNWDKYVGDFEISAARSATIYQSTSKTCTPIKIVDHCISSNVYGFESAKLMNRWRNEHLAAVGQKELRQVYDKYIKLFADPDYPLVTVLTSPPETELLSEIGEYERKTLESISEHYKVVAGMS</sequence>
<dbReference type="Gene3D" id="3.30.830.10">
    <property type="entry name" value="Metalloenzyme, LuxS/M16 peptidase-like"/>
    <property type="match status" value="4"/>
</dbReference>
<evidence type="ECO:0000313" key="4">
    <source>
        <dbReference type="EMBL" id="KAJ1647838.1"/>
    </source>
</evidence>